<evidence type="ECO:0000313" key="9">
    <source>
        <dbReference type="Proteomes" id="UP000265040"/>
    </source>
</evidence>
<dbReference type="InterPro" id="IPR042536">
    <property type="entry name" value="TFIIIC_tauA_Sfc1"/>
</dbReference>
<gene>
    <name evidence="8" type="primary">GTF3C5</name>
</gene>
<dbReference type="GO" id="GO:0005634">
    <property type="term" value="C:nucleus"/>
    <property type="evidence" value="ECO:0007669"/>
    <property type="project" value="UniProtKB-SubCell"/>
</dbReference>
<evidence type="ECO:0000256" key="3">
    <source>
        <dbReference type="ARBA" id="ARBA00023163"/>
    </source>
</evidence>
<dbReference type="PANTHER" id="PTHR13230">
    <property type="entry name" value="GENERAL TRANSCRIPTION FACTOR IIIC, POLYPEPTIDE 5"/>
    <property type="match status" value="1"/>
</dbReference>
<dbReference type="GeneID" id="113147719"/>
<feature type="region of interest" description="Disordered" evidence="5">
    <location>
        <begin position="471"/>
        <end position="531"/>
    </location>
</feature>
<reference evidence="8" key="3">
    <citation type="submission" date="2025-09" db="UniProtKB">
        <authorList>
            <consortium name="Ensembl"/>
        </authorList>
    </citation>
    <scope>IDENTIFICATION</scope>
</reference>
<reference evidence="8" key="1">
    <citation type="submission" date="2021-04" db="EMBL/GenBank/DDBJ databases">
        <authorList>
            <consortium name="Wellcome Sanger Institute Data Sharing"/>
        </authorList>
    </citation>
    <scope>NUCLEOTIDE SEQUENCE [LARGE SCALE GENOMIC DNA]</scope>
</reference>
<evidence type="ECO:0000256" key="1">
    <source>
        <dbReference type="ARBA" id="ARBA00004123"/>
    </source>
</evidence>
<evidence type="ECO:0000256" key="2">
    <source>
        <dbReference type="ARBA" id="ARBA00023125"/>
    </source>
</evidence>
<dbReference type="FunFam" id="3.30.200.160:FF:000002">
    <property type="entry name" value="Transcription factor IIIC, subunit 5"/>
    <property type="match status" value="1"/>
</dbReference>
<evidence type="ECO:0000313" key="8">
    <source>
        <dbReference type="Ensembl" id="ENSATEP00000003619.1"/>
    </source>
</evidence>
<accession>A0A3Q1H7U2</accession>
<proteinExistence type="predicted"/>
<feature type="domain" description="Transcription factor IIIC subunit 5 HTH" evidence="6">
    <location>
        <begin position="174"/>
        <end position="330"/>
    </location>
</feature>
<evidence type="ECO:0000259" key="6">
    <source>
        <dbReference type="Pfam" id="PF09734"/>
    </source>
</evidence>
<keyword evidence="3" id="KW-0804">Transcription</keyword>
<keyword evidence="4" id="KW-0539">Nucleus</keyword>
<evidence type="ECO:0000256" key="4">
    <source>
        <dbReference type="ARBA" id="ARBA00023242"/>
    </source>
</evidence>
<evidence type="ECO:0000256" key="5">
    <source>
        <dbReference type="SAM" id="MobiDB-lite"/>
    </source>
</evidence>
<dbReference type="InterPro" id="IPR019136">
    <property type="entry name" value="TF_IIIC_su-5_HTH"/>
</dbReference>
<dbReference type="GO" id="GO:0000127">
    <property type="term" value="C:transcription factor TFIIIC complex"/>
    <property type="evidence" value="ECO:0007669"/>
    <property type="project" value="InterPro"/>
</dbReference>
<dbReference type="Proteomes" id="UP000265040">
    <property type="component" value="Chromosome 22"/>
</dbReference>
<comment type="subcellular location">
    <subcellularLocation>
        <location evidence="1">Nucleus</location>
    </subcellularLocation>
</comment>
<keyword evidence="9" id="KW-1185">Reference proteome</keyword>
<dbReference type="RefSeq" id="XP_026194681.1">
    <property type="nucleotide sequence ID" value="XM_026338896.1"/>
</dbReference>
<dbReference type="Gene3D" id="3.30.200.160">
    <property type="entry name" value="TFIIIC, subcomplex tauA, subunit Sfc1, barrel domain"/>
    <property type="match status" value="1"/>
</dbReference>
<name>A0A3Q1H7U2_ANATE</name>
<dbReference type="OMA" id="PPEYFVR"/>
<dbReference type="InterPro" id="IPR041499">
    <property type="entry name" value="Tfc1/Sfc1_N"/>
</dbReference>
<protein>
    <recommendedName>
        <fullName evidence="10">General transcription factor IIIC, polypeptide 5</fullName>
    </recommendedName>
</protein>
<dbReference type="Pfam" id="PF17682">
    <property type="entry name" value="Tau95_N"/>
    <property type="match status" value="1"/>
</dbReference>
<dbReference type="GO" id="GO:0001003">
    <property type="term" value="F:RNA polymerase III type 2 promoter sequence-specific DNA binding"/>
    <property type="evidence" value="ECO:0007669"/>
    <property type="project" value="TreeGrafter"/>
</dbReference>
<dbReference type="Ensembl" id="ENSATET00000003650.3">
    <property type="protein sequence ID" value="ENSATEP00000003619.1"/>
    <property type="gene ID" value="ENSATEG00000002541.3"/>
</dbReference>
<feature type="domain" description="Transcription factor IIIC subunit Tfc1/Sfc1 triple barrel" evidence="7">
    <location>
        <begin position="40"/>
        <end position="139"/>
    </location>
</feature>
<feature type="compositionally biased region" description="Acidic residues" evidence="5">
    <location>
        <begin position="492"/>
        <end position="531"/>
    </location>
</feature>
<keyword evidence="2" id="KW-0238">DNA-binding</keyword>
<dbReference type="OrthoDB" id="5598268at2759"/>
<dbReference type="GeneTree" id="ENSGT00390000004458"/>
<sequence length="531" mass="60983">MADSKEPKLDFTLKELSLSCSAEDEVGSSSTVELRDRKLVCVEYPAVIKSVDKMLETLGGEQAVSKTFAHPNRRLELRFRPQDPFCHSLCGNRLSSSNLLLKVRRRVRKNNPKDAEIHMDILGVIGTTYKFQGLADFQCLAVHSENGKDTSLYDKIILRKPENQEFFEQPMPYFLPPAIFSRLDCPADYFYRPDVYQKSGAAGQNPFNNKNFISLTRARRPHNAIFVSFSDPTVPSECLEAAKLNWTRVCLKNSDKEAEEKLRKMFESRPIWSRNGVKANINIHPDKLKLLLPVFAYYMVTGPWRSLWVRLGYDPRQSTESKKYQMLDFRIRCSDKHGYSLSDMPVKAKRSALNYSLPNTVNKAGPQPASVMDLPAQEGPSTSRDPVSVTYQLKESSYIFREGMLPPHRQMFYQLCDLNVESIQQVIEQNSGNEQVCDERDGWCALGTTDKLRDVISAMIKKVIRVQKPAMPEVPKRHRRKGLSLKSSWRDAEEEEEEEEEDDENEEDEDDEFQPSEGSENEMETEILDYM</sequence>
<evidence type="ECO:0008006" key="10">
    <source>
        <dbReference type="Google" id="ProtNLM"/>
    </source>
</evidence>
<feature type="region of interest" description="Disordered" evidence="5">
    <location>
        <begin position="364"/>
        <end position="386"/>
    </location>
</feature>
<dbReference type="GO" id="GO:0006384">
    <property type="term" value="P:transcription initiation at RNA polymerase III promoter"/>
    <property type="evidence" value="ECO:0007669"/>
    <property type="project" value="InterPro"/>
</dbReference>
<dbReference type="AlphaFoldDB" id="A0A3Q1H7U2"/>
<dbReference type="STRING" id="64144.ENSATEP00000003619"/>
<reference evidence="8" key="2">
    <citation type="submission" date="2025-08" db="UniProtKB">
        <authorList>
            <consortium name="Ensembl"/>
        </authorList>
    </citation>
    <scope>IDENTIFICATION</scope>
</reference>
<dbReference type="InParanoid" id="A0A3Q1H7U2"/>
<dbReference type="Pfam" id="PF09734">
    <property type="entry name" value="Tau95"/>
    <property type="match status" value="1"/>
</dbReference>
<organism evidence="8 9">
    <name type="scientific">Anabas testudineus</name>
    <name type="common">Climbing perch</name>
    <name type="synonym">Anthias testudineus</name>
    <dbReference type="NCBI Taxonomy" id="64144"/>
    <lineage>
        <taxon>Eukaryota</taxon>
        <taxon>Metazoa</taxon>
        <taxon>Chordata</taxon>
        <taxon>Craniata</taxon>
        <taxon>Vertebrata</taxon>
        <taxon>Euteleostomi</taxon>
        <taxon>Actinopterygii</taxon>
        <taxon>Neopterygii</taxon>
        <taxon>Teleostei</taxon>
        <taxon>Neoteleostei</taxon>
        <taxon>Acanthomorphata</taxon>
        <taxon>Anabantaria</taxon>
        <taxon>Anabantiformes</taxon>
        <taxon>Anabantoidei</taxon>
        <taxon>Anabantidae</taxon>
        <taxon>Anabas</taxon>
    </lineage>
</organism>
<dbReference type="GO" id="GO:0001002">
    <property type="term" value="F:RNA polymerase III type 1 promoter sequence-specific DNA binding"/>
    <property type="evidence" value="ECO:0007669"/>
    <property type="project" value="TreeGrafter"/>
</dbReference>
<dbReference type="FunCoup" id="A0A3Q1H7U2">
    <property type="interactions" value="944"/>
</dbReference>
<evidence type="ECO:0000259" key="7">
    <source>
        <dbReference type="Pfam" id="PF17682"/>
    </source>
</evidence>
<dbReference type="InterPro" id="IPR040454">
    <property type="entry name" value="TF_IIIC_Tfc1/Sfc1"/>
</dbReference>
<dbReference type="PANTHER" id="PTHR13230:SF5">
    <property type="entry name" value="GENERAL TRANSCRIPTION FACTOR 3C POLYPEPTIDE 5"/>
    <property type="match status" value="1"/>
</dbReference>